<keyword evidence="4" id="KW-0539">Nucleus</keyword>
<proteinExistence type="predicted"/>
<gene>
    <name evidence="7" type="ORF">PMKS-001485</name>
</gene>
<keyword evidence="3" id="KW-0804">Transcription</keyword>
<dbReference type="AlphaFoldDB" id="A0A1Q2YEN2"/>
<dbReference type="InterPro" id="IPR047287">
    <property type="entry name" value="Tudor_SGF29_rpt2"/>
</dbReference>
<evidence type="ECO:0000259" key="6">
    <source>
        <dbReference type="PROSITE" id="PS51518"/>
    </source>
</evidence>
<dbReference type="CDD" id="cd20393">
    <property type="entry name" value="Tudor_SGF29_rpt1"/>
    <property type="match status" value="1"/>
</dbReference>
<dbReference type="Gene3D" id="2.30.30.140">
    <property type="match status" value="1"/>
</dbReference>
<sequence>MAGEAMPWDNIVLSLQETSNTLFAENTKATSTKAKPKTKNKAKSKNIEDESANGPNQISLDVLLNVSKRLTTTLEDVELLLKERDVAFSTTSLATDESIHDLIPSHGTDDIGQDNMAVDGDSNTGKTVGRTTMAAKGVSANSTSTNNTMTNQTGPISKGRGRGRPHGSTSARLQGSGVAASAVSSKSFSGHSNNTATTNAEADDESEIAGVSSTSPAGNASSATGGASSDKLITIGARYGYPPPPPLSSYNGKIGRSFYTSAYNPSTPILPNSQVAYCPSNGRDGANNFATMHSEWILCRVLRVISETKFEIQDPEPDEMHPQGQVFRANYKEIILVPLHLVSSSISKLKEYKLGTRVLAKYPETTTFYPAEVMVSKHGSCMLRFEGEEEVGKLTPVDRVFVLPCPK</sequence>
<reference evidence="7 8" key="1">
    <citation type="submission" date="2016-08" db="EMBL/GenBank/DDBJ databases">
        <title>Whole genome shotgun sequence of Pichia membranifaciens KS47-1.</title>
        <authorList>
            <person name="Konishi M."/>
            <person name="Ishida M."/>
            <person name="Arakawa T."/>
            <person name="Kato Y."/>
            <person name="Horiuchi J."/>
        </authorList>
    </citation>
    <scope>NUCLEOTIDE SEQUENCE [LARGE SCALE GENOMIC DNA]</scope>
    <source>
        <strain evidence="7 8">KS47-1</strain>
    </source>
</reference>
<evidence type="ECO:0000256" key="4">
    <source>
        <dbReference type="ARBA" id="ARBA00023242"/>
    </source>
</evidence>
<dbReference type="InterPro" id="IPR037802">
    <property type="entry name" value="SGF29"/>
</dbReference>
<keyword evidence="8" id="KW-1185">Reference proteome</keyword>
<organism evidence="7 8">
    <name type="scientific">Pichia membranifaciens</name>
    <dbReference type="NCBI Taxonomy" id="4926"/>
    <lineage>
        <taxon>Eukaryota</taxon>
        <taxon>Fungi</taxon>
        <taxon>Dikarya</taxon>
        <taxon>Ascomycota</taxon>
        <taxon>Saccharomycotina</taxon>
        <taxon>Pichiomycetes</taxon>
        <taxon>Pichiales</taxon>
        <taxon>Pichiaceae</taxon>
        <taxon>Pichia</taxon>
    </lineage>
</organism>
<dbReference type="PANTHER" id="PTHR21539:SF0">
    <property type="entry name" value="SAGA-ASSOCIATED FACTOR 29"/>
    <property type="match status" value="1"/>
</dbReference>
<dbReference type="CDD" id="cd20394">
    <property type="entry name" value="Tudor_SGF29_rpt2"/>
    <property type="match status" value="1"/>
</dbReference>
<accession>A0A1Q2YEN2</accession>
<dbReference type="OrthoDB" id="10265994at2759"/>
<dbReference type="InterPro" id="IPR047288">
    <property type="entry name" value="Tudor_SGF29_rpt1"/>
</dbReference>
<dbReference type="Pfam" id="PF07039">
    <property type="entry name" value="SGF29_Tudor"/>
    <property type="match status" value="1"/>
</dbReference>
<evidence type="ECO:0000256" key="1">
    <source>
        <dbReference type="ARBA" id="ARBA00004123"/>
    </source>
</evidence>
<evidence type="ECO:0000313" key="7">
    <source>
        <dbReference type="EMBL" id="GAV28017.1"/>
    </source>
</evidence>
<comment type="subcellular location">
    <subcellularLocation>
        <location evidence="1">Nucleus</location>
    </subcellularLocation>
</comment>
<feature type="region of interest" description="Disordered" evidence="5">
    <location>
        <begin position="28"/>
        <end position="55"/>
    </location>
</feature>
<feature type="compositionally biased region" description="Low complexity" evidence="5">
    <location>
        <begin position="175"/>
        <end position="192"/>
    </location>
</feature>
<dbReference type="GO" id="GO:0000124">
    <property type="term" value="C:SAGA complex"/>
    <property type="evidence" value="ECO:0007669"/>
    <property type="project" value="InterPro"/>
</dbReference>
<dbReference type="EMBL" id="BDGI01000055">
    <property type="protein sequence ID" value="GAV28017.1"/>
    <property type="molecule type" value="Genomic_DNA"/>
</dbReference>
<keyword evidence="2" id="KW-0805">Transcription regulation</keyword>
<dbReference type="PANTHER" id="PTHR21539">
    <property type="entry name" value="SAGA-ASSOCIATED FACTOR 29"/>
    <property type="match status" value="1"/>
</dbReference>
<evidence type="ECO:0000256" key="5">
    <source>
        <dbReference type="SAM" id="MobiDB-lite"/>
    </source>
</evidence>
<feature type="domain" description="SGF29 C-terminal" evidence="6">
    <location>
        <begin position="265"/>
        <end position="407"/>
    </location>
</feature>
<evidence type="ECO:0000256" key="3">
    <source>
        <dbReference type="ARBA" id="ARBA00023163"/>
    </source>
</evidence>
<feature type="compositionally biased region" description="Low complexity" evidence="5">
    <location>
        <begin position="212"/>
        <end position="228"/>
    </location>
</feature>
<feature type="compositionally biased region" description="Basic residues" evidence="5">
    <location>
        <begin position="34"/>
        <end position="44"/>
    </location>
</feature>
<protein>
    <recommendedName>
        <fullName evidence="6">SGF29 C-terminal domain-containing protein</fullName>
    </recommendedName>
</protein>
<dbReference type="Proteomes" id="UP000186136">
    <property type="component" value="Unassembled WGS sequence"/>
</dbReference>
<feature type="region of interest" description="Disordered" evidence="5">
    <location>
        <begin position="122"/>
        <end position="228"/>
    </location>
</feature>
<dbReference type="PROSITE" id="PS51518">
    <property type="entry name" value="SGF29_C"/>
    <property type="match status" value="1"/>
</dbReference>
<comment type="caution">
    <text evidence="7">The sequence shown here is derived from an EMBL/GenBank/DDBJ whole genome shotgun (WGS) entry which is preliminary data.</text>
</comment>
<dbReference type="InterPro" id="IPR010750">
    <property type="entry name" value="SGF29_tudor-like_dom"/>
</dbReference>
<evidence type="ECO:0000256" key="2">
    <source>
        <dbReference type="ARBA" id="ARBA00023015"/>
    </source>
</evidence>
<name>A0A1Q2YEN2_9ASCO</name>
<evidence type="ECO:0000313" key="8">
    <source>
        <dbReference type="Proteomes" id="UP000186136"/>
    </source>
</evidence>
<feature type="compositionally biased region" description="Low complexity" evidence="5">
    <location>
        <begin position="141"/>
        <end position="151"/>
    </location>
</feature>
<dbReference type="GO" id="GO:0005634">
    <property type="term" value="C:nucleus"/>
    <property type="evidence" value="ECO:0007669"/>
    <property type="project" value="UniProtKB-SubCell"/>
</dbReference>